<evidence type="ECO:0000313" key="2">
    <source>
        <dbReference type="EMBL" id="NYJ75568.1"/>
    </source>
</evidence>
<dbReference type="Gene3D" id="3.40.50.10320">
    <property type="entry name" value="LmbE-like"/>
    <property type="match status" value="1"/>
</dbReference>
<dbReference type="PANTHER" id="PTHR12993">
    <property type="entry name" value="N-ACETYLGLUCOSAMINYL-PHOSPHATIDYLINOSITOL DE-N-ACETYLASE-RELATED"/>
    <property type="match status" value="1"/>
</dbReference>
<dbReference type="Proteomes" id="UP000571817">
    <property type="component" value="Unassembled WGS sequence"/>
</dbReference>
<reference evidence="2 3" key="1">
    <citation type="submission" date="2020-07" db="EMBL/GenBank/DDBJ databases">
        <title>Sequencing the genomes of 1000 actinobacteria strains.</title>
        <authorList>
            <person name="Klenk H.-P."/>
        </authorList>
    </citation>
    <scope>NUCLEOTIDE SEQUENCE [LARGE SCALE GENOMIC DNA]</scope>
    <source>
        <strain evidence="2 3">DSM 29531</strain>
    </source>
</reference>
<keyword evidence="3" id="KW-1185">Reference proteome</keyword>
<evidence type="ECO:0000313" key="3">
    <source>
        <dbReference type="Proteomes" id="UP000571817"/>
    </source>
</evidence>
<comment type="caution">
    <text evidence="2">The sequence shown here is derived from an EMBL/GenBank/DDBJ whole genome shotgun (WGS) entry which is preliminary data.</text>
</comment>
<name>A0A853DFI6_9MICO</name>
<proteinExistence type="predicted"/>
<organism evidence="2 3">
    <name type="scientific">Allobranchiibius huperziae</name>
    <dbReference type="NCBI Taxonomy" id="1874116"/>
    <lineage>
        <taxon>Bacteria</taxon>
        <taxon>Bacillati</taxon>
        <taxon>Actinomycetota</taxon>
        <taxon>Actinomycetes</taxon>
        <taxon>Micrococcales</taxon>
        <taxon>Dermacoccaceae</taxon>
        <taxon>Allobranchiibius</taxon>
    </lineage>
</organism>
<accession>A0A853DFI6</accession>
<dbReference type="GO" id="GO:0016137">
    <property type="term" value="P:glycoside metabolic process"/>
    <property type="evidence" value="ECO:0007669"/>
    <property type="project" value="UniProtKB-ARBA"/>
</dbReference>
<dbReference type="SUPFAM" id="SSF102588">
    <property type="entry name" value="LmbE-like"/>
    <property type="match status" value="1"/>
</dbReference>
<sequence length="288" mass="30576">MARLLFVHAHPDDETLANGIAIAHHVREGHEVHVLTATLGEEGEVIPADLAHLELPAGQPRPDDVADPLADVRRAELACAMKTLGVTSSRFLPGDWRDSGMAGSPASRHPRAFAAAPVEVVGAAVAGVVRELAPDVVVTYDEHGGYAHPDHIQVHRAVVSGVGSLAAGQRPRLFATLTPRSWAQQDRQMCLESSIEGCTTLGLDDPFPPSVVPDGQVTHEVVDQSCIETQAEALRCHRTQVTVHDGHYYALSNDIVAVLSGREGFAEIDAATGELIAAQATPRQGLPV</sequence>
<dbReference type="RefSeq" id="WP_179482350.1">
    <property type="nucleotide sequence ID" value="NZ_JACCFW010000001.1"/>
</dbReference>
<keyword evidence="2" id="KW-0378">Hydrolase</keyword>
<dbReference type="InterPro" id="IPR024078">
    <property type="entry name" value="LmbE-like_dom_sf"/>
</dbReference>
<dbReference type="InterPro" id="IPR003737">
    <property type="entry name" value="GlcNAc_PI_deacetylase-related"/>
</dbReference>
<keyword evidence="1" id="KW-0862">Zinc</keyword>
<dbReference type="EC" id="3.5.1.103" evidence="2"/>
<dbReference type="PANTHER" id="PTHR12993:SF26">
    <property type="entry name" value="1D-MYO-INOSITOL 2-ACETAMIDO-2-DEOXY-ALPHA-D-GLUCOPYRANOSIDE DEACETYLASE"/>
    <property type="match status" value="1"/>
</dbReference>
<protein>
    <submittedName>
        <fullName evidence="2">N-acetyl-1-D-myo-inositol-2-amino-2-deoxy-alpha-D-glucopyranoside deacetylase</fullName>
        <ecNumber evidence="2">3.5.1.103</ecNumber>
    </submittedName>
</protein>
<dbReference type="EMBL" id="JACCFW010000001">
    <property type="protein sequence ID" value="NYJ75568.1"/>
    <property type="molecule type" value="Genomic_DNA"/>
</dbReference>
<evidence type="ECO:0000256" key="1">
    <source>
        <dbReference type="ARBA" id="ARBA00022833"/>
    </source>
</evidence>
<dbReference type="AlphaFoldDB" id="A0A853DFI6"/>
<gene>
    <name evidence="2" type="ORF">HNR15_002531</name>
</gene>
<dbReference type="GO" id="GO:0035595">
    <property type="term" value="F:N-acetylglucosaminylinositol deacetylase activity"/>
    <property type="evidence" value="ECO:0007669"/>
    <property type="project" value="UniProtKB-EC"/>
</dbReference>
<dbReference type="Pfam" id="PF02585">
    <property type="entry name" value="PIG-L"/>
    <property type="match status" value="1"/>
</dbReference>